<evidence type="ECO:0000313" key="1">
    <source>
        <dbReference type="EMBL" id="OLF95983.1"/>
    </source>
</evidence>
<dbReference type="AlphaFoldDB" id="A0A6N2GXH7"/>
<accession>A0A6N2GXH7</accession>
<dbReference type="EMBL" id="LKPO01000008">
    <property type="protein sequence ID" value="OLF95983.1"/>
    <property type="molecule type" value="Genomic_DNA"/>
</dbReference>
<organism evidence="1 2">
    <name type="scientific">Bacillus paralicheniformis</name>
    <dbReference type="NCBI Taxonomy" id="1648923"/>
    <lineage>
        <taxon>Bacteria</taxon>
        <taxon>Bacillati</taxon>
        <taxon>Bacillota</taxon>
        <taxon>Bacilli</taxon>
        <taxon>Bacillales</taxon>
        <taxon>Bacillaceae</taxon>
        <taxon>Bacillus</taxon>
    </lineage>
</organism>
<gene>
    <name evidence="1" type="ORF">B4121_1545</name>
</gene>
<evidence type="ECO:0000313" key="2">
    <source>
        <dbReference type="Proteomes" id="UP000185604"/>
    </source>
</evidence>
<proteinExistence type="predicted"/>
<protein>
    <submittedName>
        <fullName evidence="1">Uncharacterized protein</fullName>
    </submittedName>
</protein>
<reference evidence="1 2" key="1">
    <citation type="journal article" date="2016" name="Front. Microbiol.">
        <title>High-Level Heat Resistance of Spores of Bacillus amyloliquefaciens and Bacillus licheniformis Results from the Presence of a spoVA Operon in a Tn1546 Transposon.</title>
        <authorList>
            <person name="Berendsen E.M."/>
            <person name="Koning R.A."/>
            <person name="Boekhorst J."/>
            <person name="de Jong A."/>
            <person name="Kuipers O.P."/>
            <person name="Wells-Bennik M.H."/>
        </authorList>
    </citation>
    <scope>NUCLEOTIDE SEQUENCE [LARGE SCALE GENOMIC DNA]</scope>
    <source>
        <strain evidence="1 2">B4121</strain>
    </source>
</reference>
<sequence length="49" mass="6061">MILNDKKTAMFLYAEQLRHFFRKFDIFRFFIFKIMLYYGIKGNENKGES</sequence>
<dbReference type="Proteomes" id="UP000185604">
    <property type="component" value="Unassembled WGS sequence"/>
</dbReference>
<name>A0A6N2GXH7_9BACI</name>
<comment type="caution">
    <text evidence="1">The sequence shown here is derived from an EMBL/GenBank/DDBJ whole genome shotgun (WGS) entry which is preliminary data.</text>
</comment>